<dbReference type="EMBL" id="AUZX01012895">
    <property type="protein sequence ID" value="EQD37508.1"/>
    <property type="molecule type" value="Genomic_DNA"/>
</dbReference>
<evidence type="ECO:0000256" key="3">
    <source>
        <dbReference type="ARBA" id="ARBA00022448"/>
    </source>
</evidence>
<feature type="transmembrane region" description="Helical" evidence="8">
    <location>
        <begin position="194"/>
        <end position="218"/>
    </location>
</feature>
<dbReference type="GO" id="GO:0046961">
    <property type="term" value="F:proton-transporting ATPase activity, rotational mechanism"/>
    <property type="evidence" value="ECO:0007669"/>
    <property type="project" value="InterPro"/>
</dbReference>
<comment type="similarity">
    <text evidence="2">Belongs to the V-ATPase 116 kDa subunit family.</text>
</comment>
<dbReference type="GO" id="GO:0033179">
    <property type="term" value="C:proton-transporting V-type ATPase, V0 domain"/>
    <property type="evidence" value="ECO:0007669"/>
    <property type="project" value="InterPro"/>
</dbReference>
<evidence type="ECO:0000256" key="2">
    <source>
        <dbReference type="ARBA" id="ARBA00009904"/>
    </source>
</evidence>
<reference evidence="9" key="1">
    <citation type="submission" date="2013-08" db="EMBL/GenBank/DDBJ databases">
        <authorList>
            <person name="Mendez C."/>
            <person name="Richter M."/>
            <person name="Ferrer M."/>
            <person name="Sanchez J."/>
        </authorList>
    </citation>
    <scope>NUCLEOTIDE SEQUENCE</scope>
</reference>
<keyword evidence="6" id="KW-0406">Ion transport</keyword>
<evidence type="ECO:0000256" key="5">
    <source>
        <dbReference type="ARBA" id="ARBA00022989"/>
    </source>
</evidence>
<feature type="transmembrane region" description="Helical" evidence="8">
    <location>
        <begin position="6"/>
        <end position="23"/>
    </location>
</feature>
<evidence type="ECO:0000256" key="7">
    <source>
        <dbReference type="ARBA" id="ARBA00023136"/>
    </source>
</evidence>
<feature type="transmembrane region" description="Helical" evidence="8">
    <location>
        <begin position="164"/>
        <end position="182"/>
    </location>
</feature>
<keyword evidence="7 8" id="KW-0472">Membrane</keyword>
<keyword evidence="4 8" id="KW-0812">Transmembrane</keyword>
<dbReference type="AlphaFoldDB" id="T0YWU1"/>
<evidence type="ECO:0000256" key="4">
    <source>
        <dbReference type="ARBA" id="ARBA00022692"/>
    </source>
</evidence>
<evidence type="ECO:0000256" key="6">
    <source>
        <dbReference type="ARBA" id="ARBA00023065"/>
    </source>
</evidence>
<dbReference type="PANTHER" id="PTHR11629:SF63">
    <property type="entry name" value="V-TYPE PROTON ATPASE SUBUNIT A"/>
    <property type="match status" value="1"/>
</dbReference>
<evidence type="ECO:0000313" key="9">
    <source>
        <dbReference type="EMBL" id="EQD37508.1"/>
    </source>
</evidence>
<feature type="transmembrane region" description="Helical" evidence="8">
    <location>
        <begin position="230"/>
        <end position="253"/>
    </location>
</feature>
<comment type="subcellular location">
    <subcellularLocation>
        <location evidence="1">Membrane</location>
        <topology evidence="1">Multi-pass membrane protein</topology>
    </subcellularLocation>
</comment>
<accession>T0YWU1</accession>
<organism evidence="9">
    <name type="scientific">mine drainage metagenome</name>
    <dbReference type="NCBI Taxonomy" id="410659"/>
    <lineage>
        <taxon>unclassified sequences</taxon>
        <taxon>metagenomes</taxon>
        <taxon>ecological metagenomes</taxon>
    </lineage>
</organism>
<protein>
    <submittedName>
        <fullName evidence="9">V-type ATPase 116 kDa subunit</fullName>
    </submittedName>
</protein>
<evidence type="ECO:0000256" key="8">
    <source>
        <dbReference type="SAM" id="Phobius"/>
    </source>
</evidence>
<dbReference type="GO" id="GO:0007035">
    <property type="term" value="P:vacuolar acidification"/>
    <property type="evidence" value="ECO:0007669"/>
    <property type="project" value="TreeGrafter"/>
</dbReference>
<evidence type="ECO:0000256" key="1">
    <source>
        <dbReference type="ARBA" id="ARBA00004141"/>
    </source>
</evidence>
<gene>
    <name evidence="9" type="ORF">B1A_17532</name>
</gene>
<sequence length="294" mass="31976">MVGDIGYGIVILLGSIWIIKRLSTPGPHIRLPGKLTKFVSTILSPLQMKILGKALIPGSIAAIIAGIVFNSFFGFPIMPSQIFGYHINYFSPLKSAGKMLLISGYFGLFMVTLGYIMGILNELNYGEKRGIVGKIGWLMFVWGVSIYGLSLLHGYNVSITSNPFAALDIGVLVSGILLILYGEGGRAAVEIPSIISHVLSYTRIMGVLLATIILSELVNSVFISNSSGSVILIIVGVVVLVIGQLFTLVLAIFEPGIQGARLIYVEFFSKFYRGNGRPFIPFGVERKYTEKVYK</sequence>
<feature type="transmembrane region" description="Helical" evidence="8">
    <location>
        <begin position="132"/>
        <end position="152"/>
    </location>
</feature>
<name>T0YWU1_9ZZZZ</name>
<keyword evidence="5 8" id="KW-1133">Transmembrane helix</keyword>
<dbReference type="GO" id="GO:0051117">
    <property type="term" value="F:ATPase binding"/>
    <property type="evidence" value="ECO:0007669"/>
    <property type="project" value="TreeGrafter"/>
</dbReference>
<dbReference type="InterPro" id="IPR002490">
    <property type="entry name" value="V-ATPase_116kDa_su"/>
</dbReference>
<reference evidence="9" key="2">
    <citation type="journal article" date="2014" name="ISME J.">
        <title>Microbial stratification in low pH oxic and suboxic macroscopic growths along an acid mine drainage.</title>
        <authorList>
            <person name="Mendez-Garcia C."/>
            <person name="Mesa V."/>
            <person name="Sprenger R.R."/>
            <person name="Richter M."/>
            <person name="Diez M.S."/>
            <person name="Solano J."/>
            <person name="Bargiela R."/>
            <person name="Golyshina O.V."/>
            <person name="Manteca A."/>
            <person name="Ramos J.L."/>
            <person name="Gallego J.R."/>
            <person name="Llorente I."/>
            <person name="Martins Dos Santos V.A."/>
            <person name="Jensen O.N."/>
            <person name="Pelaez A.I."/>
            <person name="Sanchez J."/>
            <person name="Ferrer M."/>
        </authorList>
    </citation>
    <scope>NUCLEOTIDE SEQUENCE</scope>
</reference>
<comment type="caution">
    <text evidence="9">The sequence shown here is derived from an EMBL/GenBank/DDBJ whole genome shotgun (WGS) entry which is preliminary data.</text>
</comment>
<feature type="transmembrane region" description="Helical" evidence="8">
    <location>
        <begin position="54"/>
        <end position="79"/>
    </location>
</feature>
<proteinExistence type="inferred from homology"/>
<keyword evidence="3" id="KW-0813">Transport</keyword>
<dbReference type="GO" id="GO:0016471">
    <property type="term" value="C:vacuolar proton-transporting V-type ATPase complex"/>
    <property type="evidence" value="ECO:0007669"/>
    <property type="project" value="TreeGrafter"/>
</dbReference>
<dbReference type="PANTHER" id="PTHR11629">
    <property type="entry name" value="VACUOLAR PROTON ATPASES"/>
    <property type="match status" value="1"/>
</dbReference>
<feature type="transmembrane region" description="Helical" evidence="8">
    <location>
        <begin position="99"/>
        <end position="120"/>
    </location>
</feature>